<feature type="transmembrane region" description="Helical" evidence="1">
    <location>
        <begin position="184"/>
        <end position="205"/>
    </location>
</feature>
<dbReference type="EMBL" id="KL198022">
    <property type="protein sequence ID" value="KDQ17934.1"/>
    <property type="molecule type" value="Genomic_DNA"/>
</dbReference>
<dbReference type="HOGENOM" id="CLU_855271_0_0_1"/>
<proteinExistence type="predicted"/>
<name>A0A067MQT9_BOTB1</name>
<reference evidence="3" key="1">
    <citation type="journal article" date="2014" name="Proc. Natl. Acad. Sci. U.S.A.">
        <title>Extensive sampling of basidiomycete genomes demonstrates inadequacy of the white-rot/brown-rot paradigm for wood decay fungi.</title>
        <authorList>
            <person name="Riley R."/>
            <person name="Salamov A.A."/>
            <person name="Brown D.W."/>
            <person name="Nagy L.G."/>
            <person name="Floudas D."/>
            <person name="Held B.W."/>
            <person name="Levasseur A."/>
            <person name="Lombard V."/>
            <person name="Morin E."/>
            <person name="Otillar R."/>
            <person name="Lindquist E.A."/>
            <person name="Sun H."/>
            <person name="LaButti K.M."/>
            <person name="Schmutz J."/>
            <person name="Jabbour D."/>
            <person name="Luo H."/>
            <person name="Baker S.E."/>
            <person name="Pisabarro A.G."/>
            <person name="Walton J.D."/>
            <person name="Blanchette R.A."/>
            <person name="Henrissat B."/>
            <person name="Martin F."/>
            <person name="Cullen D."/>
            <person name="Hibbett D.S."/>
            <person name="Grigoriev I.V."/>
        </authorList>
    </citation>
    <scope>NUCLEOTIDE SEQUENCE [LARGE SCALE GENOMIC DNA]</scope>
    <source>
        <strain evidence="3">FD-172 SS1</strain>
    </source>
</reference>
<accession>A0A067MQT9</accession>
<keyword evidence="1" id="KW-1133">Transmembrane helix</keyword>
<gene>
    <name evidence="2" type="ORF">BOTBODRAFT_29244</name>
</gene>
<feature type="transmembrane region" description="Helical" evidence="1">
    <location>
        <begin position="226"/>
        <end position="248"/>
    </location>
</feature>
<protein>
    <submittedName>
        <fullName evidence="2">Uncharacterized protein</fullName>
    </submittedName>
</protein>
<sequence length="325" mass="36393">MLWKSAIALRSVQIFLQLVAFGLFARSTRGRRKLFAPFFLCIILTIIKYSVNLAFLGIRVRGATASTSAQTYAGMEAVQDLCSFLTIPMFYMGLVILLWDRSGAFNRATRGSFRLENKKCRRLFCLLHIALLLLMAALSIGAAVFATIAQRVCDLYHSGVIDIERLILQNPQCDYYLRQSTLLLAWLVGARFIAFLTLAAHAFWLDVKLDGLAVKAESLIEYHMCFVPGIKFAEILFCGACGVLLAGLQGNFSFGGKWDFIGGPLEDIFRAAILWIIVKRRIGREDWIVKESPPGRVPIHICSVSEWNGEETNKETDIIKDCPPV</sequence>
<dbReference type="AlphaFoldDB" id="A0A067MQT9"/>
<dbReference type="Proteomes" id="UP000027195">
    <property type="component" value="Unassembled WGS sequence"/>
</dbReference>
<keyword evidence="1" id="KW-0472">Membrane</keyword>
<dbReference type="InParanoid" id="A0A067MQT9"/>
<keyword evidence="3" id="KW-1185">Reference proteome</keyword>
<feature type="transmembrane region" description="Helical" evidence="1">
    <location>
        <begin position="37"/>
        <end position="58"/>
    </location>
</feature>
<keyword evidence="1" id="KW-0812">Transmembrane</keyword>
<feature type="transmembrane region" description="Helical" evidence="1">
    <location>
        <begin position="120"/>
        <end position="148"/>
    </location>
</feature>
<evidence type="ECO:0000313" key="3">
    <source>
        <dbReference type="Proteomes" id="UP000027195"/>
    </source>
</evidence>
<evidence type="ECO:0000256" key="1">
    <source>
        <dbReference type="SAM" id="Phobius"/>
    </source>
</evidence>
<feature type="transmembrane region" description="Helical" evidence="1">
    <location>
        <begin position="78"/>
        <end position="99"/>
    </location>
</feature>
<evidence type="ECO:0000313" key="2">
    <source>
        <dbReference type="EMBL" id="KDQ17934.1"/>
    </source>
</evidence>
<organism evidence="2 3">
    <name type="scientific">Botryobasidium botryosum (strain FD-172 SS1)</name>
    <dbReference type="NCBI Taxonomy" id="930990"/>
    <lineage>
        <taxon>Eukaryota</taxon>
        <taxon>Fungi</taxon>
        <taxon>Dikarya</taxon>
        <taxon>Basidiomycota</taxon>
        <taxon>Agaricomycotina</taxon>
        <taxon>Agaricomycetes</taxon>
        <taxon>Cantharellales</taxon>
        <taxon>Botryobasidiaceae</taxon>
        <taxon>Botryobasidium</taxon>
    </lineage>
</organism>